<evidence type="ECO:0000313" key="4">
    <source>
        <dbReference type="EMBL" id="TBW40038.1"/>
    </source>
</evidence>
<comment type="similarity">
    <text evidence="1">Belongs to the metallo-dependent hydrolases superfamily. ATZ/TRZ family.</text>
</comment>
<dbReference type="Proteomes" id="UP000292781">
    <property type="component" value="Unassembled WGS sequence"/>
</dbReference>
<evidence type="ECO:0000313" key="5">
    <source>
        <dbReference type="Proteomes" id="UP000292781"/>
    </source>
</evidence>
<dbReference type="InterPro" id="IPR032466">
    <property type="entry name" value="Metal_Hydrolase"/>
</dbReference>
<dbReference type="PANTHER" id="PTHR43794:SF11">
    <property type="entry name" value="AMIDOHYDROLASE-RELATED DOMAIN-CONTAINING PROTEIN"/>
    <property type="match status" value="1"/>
</dbReference>
<keyword evidence="2 4" id="KW-0378">Hydrolase</keyword>
<feature type="domain" description="Amidohydrolase-related" evidence="3">
    <location>
        <begin position="41"/>
        <end position="361"/>
    </location>
</feature>
<evidence type="ECO:0000256" key="1">
    <source>
        <dbReference type="ARBA" id="ARBA00006745"/>
    </source>
</evidence>
<dbReference type="SUPFAM" id="SSF51338">
    <property type="entry name" value="Composite domain of metallo-dependent hydrolases"/>
    <property type="match status" value="1"/>
</dbReference>
<dbReference type="GO" id="GO:0016810">
    <property type="term" value="F:hydrolase activity, acting on carbon-nitrogen (but not peptide) bonds"/>
    <property type="evidence" value="ECO:0007669"/>
    <property type="project" value="InterPro"/>
</dbReference>
<evidence type="ECO:0000256" key="2">
    <source>
        <dbReference type="ARBA" id="ARBA00022801"/>
    </source>
</evidence>
<gene>
    <name evidence="4" type="ORF">EYW49_05045</name>
</gene>
<proteinExistence type="inferred from homology"/>
<dbReference type="InterPro" id="IPR050287">
    <property type="entry name" value="MTA/SAH_deaminase"/>
</dbReference>
<sequence length="394" mass="40651">MMGSLTLGPDRSGRVVAIVDGHIAATPAPGAAVIACADGTIEAGAVCAHTHLYSGLAALGMPSPRPAPTTFVEILERVWWRLDRALDADSLAAAARLSVAEALLAGTTTLIDHHESPALIEGSLAVLAGACDDLGVRALLCYGATERNGGRDEARRGLAECARVPTSPLIRPLVGLHASFTVSDETIREAGDRARDLGTVLHVHLAEAQADVADAEARGYAGPLARLVACDAVVPGSIFAHGVHLTAADVDEIDARGCWLVQNPRSNEGNGVGYPAMLARSDRVALGTDGWPADMAVEAQALARLAAAHGDAHAGGRLAAGAALVAERFGVVATGLAPGALGDVVVRDGGAIRQVVVGGRWVVRDGRLVGADLDDIRRTAERESRRLWARMAAL</sequence>
<evidence type="ECO:0000259" key="3">
    <source>
        <dbReference type="Pfam" id="PF01979"/>
    </source>
</evidence>
<protein>
    <submittedName>
        <fullName evidence="4">Amidohydrolase</fullName>
    </submittedName>
</protein>
<keyword evidence="5" id="KW-1185">Reference proteome</keyword>
<dbReference type="PANTHER" id="PTHR43794">
    <property type="entry name" value="AMINOHYDROLASE SSNA-RELATED"/>
    <property type="match status" value="1"/>
</dbReference>
<dbReference type="InterPro" id="IPR006680">
    <property type="entry name" value="Amidohydro-rel"/>
</dbReference>
<dbReference type="Gene3D" id="3.20.20.140">
    <property type="entry name" value="Metal-dependent hydrolases"/>
    <property type="match status" value="1"/>
</dbReference>
<dbReference type="InterPro" id="IPR011059">
    <property type="entry name" value="Metal-dep_hydrolase_composite"/>
</dbReference>
<reference evidence="4 5" key="1">
    <citation type="submission" date="2019-02" db="EMBL/GenBank/DDBJ databases">
        <title>Siculibacillus lacustris gen. nov., sp. nov., a new rosette-forming bacterium isolated from a freshwater crater lake (Lake St. Ana, Romania).</title>
        <authorList>
            <person name="Felfoldi T."/>
            <person name="Marton Z."/>
            <person name="Szabo A."/>
            <person name="Mentes A."/>
            <person name="Boka K."/>
            <person name="Marialigeti K."/>
            <person name="Mathe I."/>
            <person name="Koncz M."/>
            <person name="Schumann P."/>
            <person name="Toth E."/>
        </authorList>
    </citation>
    <scope>NUCLEOTIDE SEQUENCE [LARGE SCALE GENOMIC DNA]</scope>
    <source>
        <strain evidence="4 5">SA-279</strain>
    </source>
</reference>
<name>A0A4Q9VUZ7_9HYPH</name>
<dbReference type="AlphaFoldDB" id="A0A4Q9VUZ7"/>
<dbReference type="EMBL" id="SJFN01000005">
    <property type="protein sequence ID" value="TBW40038.1"/>
    <property type="molecule type" value="Genomic_DNA"/>
</dbReference>
<dbReference type="OrthoDB" id="9796020at2"/>
<accession>A0A4Q9VUZ7</accession>
<dbReference type="Pfam" id="PF01979">
    <property type="entry name" value="Amidohydro_1"/>
    <property type="match status" value="1"/>
</dbReference>
<comment type="caution">
    <text evidence="4">The sequence shown here is derived from an EMBL/GenBank/DDBJ whole genome shotgun (WGS) entry which is preliminary data.</text>
</comment>
<dbReference type="SUPFAM" id="SSF51556">
    <property type="entry name" value="Metallo-dependent hydrolases"/>
    <property type="match status" value="1"/>
</dbReference>
<organism evidence="4 5">
    <name type="scientific">Siculibacillus lacustris</name>
    <dbReference type="NCBI Taxonomy" id="1549641"/>
    <lineage>
        <taxon>Bacteria</taxon>
        <taxon>Pseudomonadati</taxon>
        <taxon>Pseudomonadota</taxon>
        <taxon>Alphaproteobacteria</taxon>
        <taxon>Hyphomicrobiales</taxon>
        <taxon>Ancalomicrobiaceae</taxon>
        <taxon>Siculibacillus</taxon>
    </lineage>
</organism>